<feature type="transmembrane region" description="Helical" evidence="4">
    <location>
        <begin position="67"/>
        <end position="85"/>
    </location>
</feature>
<evidence type="ECO:0000256" key="3">
    <source>
        <dbReference type="ARBA" id="ARBA00023136"/>
    </source>
</evidence>
<accession>A0A819BR15</accession>
<evidence type="ECO:0000259" key="5">
    <source>
        <dbReference type="PROSITE" id="PS50848"/>
    </source>
</evidence>
<keyword evidence="2 4" id="KW-0812">Transmembrane</keyword>
<sequence length="474" mass="54016">MLNGRTSVNSDTSVSHTLNQVNGQLINLYQPQTSNTSNTPTGVSLNASPIQHLPITNKRMFQVRRTFLLIVTFDVIFMVLLWIIYNQIKNITVDQAFVNEVIHYSIKTSLFDIVGLSALRFILLMISYAILKWSHWIFVAFTTLSSTGFIIAKTCVFTISKTDKGFTDYGILIVSFILAWVEIWFFDYRVIPHERRLREALNQHSDRRPLLASNSSSDTEETNVSAFRNFRSDSNVSQSLLCTPASVIEDDDNDQDYEKQADEVIENIWRIFKDNDSWLQEAISSNGLDIVLAKNFPKWGKIFRLTCIIPGCRDDVVELLFERQEDMSKWSPTVNDCRILEVIHHDLYITYQLTNEQAQGIIAKRDFVNVNTRRFIDDVAILAAQACAYPQMPPKDNCVRGENGPTAYIVEKHDDTSCKFTMILNVDLKGWLPQYLINSSLANVQLTIAESLRNYLLKTNDISSSGSSISDITT</sequence>
<dbReference type="GO" id="GO:0005789">
    <property type="term" value="C:endoplasmic reticulum membrane"/>
    <property type="evidence" value="ECO:0007669"/>
    <property type="project" value="TreeGrafter"/>
</dbReference>
<dbReference type="PANTHER" id="PTHR46121">
    <property type="entry name" value="STEROIDOGENIC ACUTE REGULATORY PROTEIN-LIKE"/>
    <property type="match status" value="1"/>
</dbReference>
<evidence type="ECO:0000259" key="6">
    <source>
        <dbReference type="PROSITE" id="PS51439"/>
    </source>
</evidence>
<dbReference type="Proteomes" id="UP000663836">
    <property type="component" value="Unassembled WGS sequence"/>
</dbReference>
<protein>
    <recommendedName>
        <fullName evidence="10">StAR-related lipid transfer protein 3</fullName>
    </recommendedName>
</protein>
<feature type="transmembrane region" description="Helical" evidence="4">
    <location>
        <begin position="113"/>
        <end position="131"/>
    </location>
</feature>
<dbReference type="GO" id="GO:0031902">
    <property type="term" value="C:late endosome membrane"/>
    <property type="evidence" value="ECO:0007669"/>
    <property type="project" value="TreeGrafter"/>
</dbReference>
<dbReference type="SUPFAM" id="SSF55961">
    <property type="entry name" value="Bet v1-like"/>
    <property type="match status" value="1"/>
</dbReference>
<dbReference type="InterPro" id="IPR023393">
    <property type="entry name" value="START-like_dom_sf"/>
</dbReference>
<dbReference type="PRINTS" id="PR00978">
    <property type="entry name" value="STARPROTEIN"/>
</dbReference>
<evidence type="ECO:0000256" key="4">
    <source>
        <dbReference type="SAM" id="Phobius"/>
    </source>
</evidence>
<evidence type="ECO:0000256" key="1">
    <source>
        <dbReference type="ARBA" id="ARBA00004141"/>
    </source>
</evidence>
<dbReference type="InterPro" id="IPR051869">
    <property type="entry name" value="STARD3"/>
</dbReference>
<feature type="transmembrane region" description="Helical" evidence="4">
    <location>
        <begin position="138"/>
        <end position="160"/>
    </location>
</feature>
<dbReference type="GO" id="GO:0099044">
    <property type="term" value="P:vesicle tethering to endoplasmic reticulum"/>
    <property type="evidence" value="ECO:0007669"/>
    <property type="project" value="TreeGrafter"/>
</dbReference>
<evidence type="ECO:0000313" key="8">
    <source>
        <dbReference type="EMBL" id="CAF3801048.1"/>
    </source>
</evidence>
<dbReference type="Pfam" id="PF10457">
    <property type="entry name" value="MENTAL"/>
    <property type="match status" value="1"/>
</dbReference>
<proteinExistence type="predicted"/>
<dbReference type="EMBL" id="CAJOBD010001452">
    <property type="protein sequence ID" value="CAF3801048.1"/>
    <property type="molecule type" value="Genomic_DNA"/>
</dbReference>
<evidence type="ECO:0000256" key="2">
    <source>
        <dbReference type="ARBA" id="ARBA00022692"/>
    </source>
</evidence>
<gene>
    <name evidence="8" type="ORF">JBS370_LOCUS15305</name>
    <name evidence="7" type="ORF">ZHD862_LOCUS26751</name>
</gene>
<evidence type="ECO:0000313" key="9">
    <source>
        <dbReference type="Proteomes" id="UP000663836"/>
    </source>
</evidence>
<dbReference type="AlphaFoldDB" id="A0A819BR15"/>
<dbReference type="PROSITE" id="PS51439">
    <property type="entry name" value="MENTAL"/>
    <property type="match status" value="1"/>
</dbReference>
<keyword evidence="3 4" id="KW-0472">Membrane</keyword>
<organism evidence="8 9">
    <name type="scientific">Rotaria sordida</name>
    <dbReference type="NCBI Taxonomy" id="392033"/>
    <lineage>
        <taxon>Eukaryota</taxon>
        <taxon>Metazoa</taxon>
        <taxon>Spiralia</taxon>
        <taxon>Gnathifera</taxon>
        <taxon>Rotifera</taxon>
        <taxon>Eurotatoria</taxon>
        <taxon>Bdelloidea</taxon>
        <taxon>Philodinida</taxon>
        <taxon>Philodinidae</taxon>
        <taxon>Rotaria</taxon>
    </lineage>
</organism>
<dbReference type="InterPro" id="IPR002913">
    <property type="entry name" value="START_lipid-bd_dom"/>
</dbReference>
<dbReference type="Gene3D" id="3.30.530.20">
    <property type="match status" value="1"/>
</dbReference>
<keyword evidence="4" id="KW-1133">Transmembrane helix</keyword>
<dbReference type="GO" id="GO:0140284">
    <property type="term" value="C:endoplasmic reticulum-endosome membrane contact site"/>
    <property type="evidence" value="ECO:0007669"/>
    <property type="project" value="TreeGrafter"/>
</dbReference>
<dbReference type="EMBL" id="CAJNOT010002038">
    <property type="protein sequence ID" value="CAF1277532.1"/>
    <property type="molecule type" value="Genomic_DNA"/>
</dbReference>
<comment type="subcellular location">
    <subcellularLocation>
        <location evidence="1">Membrane</location>
        <topology evidence="1">Multi-pass membrane protein</topology>
    </subcellularLocation>
</comment>
<dbReference type="Pfam" id="PF01852">
    <property type="entry name" value="START"/>
    <property type="match status" value="1"/>
</dbReference>
<feature type="domain" description="MENTAL" evidence="6">
    <location>
        <begin position="60"/>
        <end position="231"/>
    </location>
</feature>
<dbReference type="SMART" id="SM00234">
    <property type="entry name" value="START"/>
    <property type="match status" value="1"/>
</dbReference>
<name>A0A819BR15_9BILA</name>
<dbReference type="PROSITE" id="PS50848">
    <property type="entry name" value="START"/>
    <property type="match status" value="1"/>
</dbReference>
<dbReference type="InterPro" id="IPR000799">
    <property type="entry name" value="StAR-like"/>
</dbReference>
<dbReference type="PANTHER" id="PTHR46121:SF4">
    <property type="entry name" value="STEROIDOGENIC ACUTE REGULATORY PROTEIN-LIKE"/>
    <property type="match status" value="1"/>
</dbReference>
<comment type="caution">
    <text evidence="8">The sequence shown here is derived from an EMBL/GenBank/DDBJ whole genome shotgun (WGS) entry which is preliminary data.</text>
</comment>
<evidence type="ECO:0000313" key="7">
    <source>
        <dbReference type="EMBL" id="CAF1277532.1"/>
    </source>
</evidence>
<feature type="transmembrane region" description="Helical" evidence="4">
    <location>
        <begin position="166"/>
        <end position="186"/>
    </location>
</feature>
<feature type="domain" description="START" evidence="5">
    <location>
        <begin position="249"/>
        <end position="461"/>
    </location>
</feature>
<dbReference type="Proteomes" id="UP000663864">
    <property type="component" value="Unassembled WGS sequence"/>
</dbReference>
<dbReference type="GO" id="GO:0005765">
    <property type="term" value="C:lysosomal membrane"/>
    <property type="evidence" value="ECO:0007669"/>
    <property type="project" value="TreeGrafter"/>
</dbReference>
<dbReference type="InterPro" id="IPR019498">
    <property type="entry name" value="MENTAL"/>
</dbReference>
<reference evidence="8" key="1">
    <citation type="submission" date="2021-02" db="EMBL/GenBank/DDBJ databases">
        <authorList>
            <person name="Nowell W R."/>
        </authorList>
    </citation>
    <scope>NUCLEOTIDE SEQUENCE</scope>
</reference>
<evidence type="ECO:0008006" key="10">
    <source>
        <dbReference type="Google" id="ProtNLM"/>
    </source>
</evidence>
<dbReference type="GO" id="GO:0008289">
    <property type="term" value="F:lipid binding"/>
    <property type="evidence" value="ECO:0007669"/>
    <property type="project" value="InterPro"/>
</dbReference>